<dbReference type="OrthoDB" id="9805123at2"/>
<dbReference type="Pfam" id="PF05448">
    <property type="entry name" value="AXE1"/>
    <property type="match status" value="1"/>
</dbReference>
<dbReference type="InterPro" id="IPR008391">
    <property type="entry name" value="AXE1_dom"/>
</dbReference>
<evidence type="ECO:0000259" key="2">
    <source>
        <dbReference type="Pfam" id="PF05448"/>
    </source>
</evidence>
<dbReference type="AlphaFoldDB" id="A0A329LJ88"/>
<feature type="domain" description="Acetyl xylan esterase" evidence="2">
    <location>
        <begin position="110"/>
        <end position="261"/>
    </location>
</feature>
<protein>
    <recommendedName>
        <fullName evidence="2">Acetyl xylan esterase domain-containing protein</fullName>
    </recommendedName>
</protein>
<keyword evidence="4" id="KW-1185">Reference proteome</keyword>
<evidence type="ECO:0000256" key="1">
    <source>
        <dbReference type="SAM" id="MobiDB-lite"/>
    </source>
</evidence>
<dbReference type="EMBL" id="QMFB01000061">
    <property type="protein sequence ID" value="RAV08305.1"/>
    <property type="molecule type" value="Genomic_DNA"/>
</dbReference>
<feature type="compositionally biased region" description="Low complexity" evidence="1">
    <location>
        <begin position="495"/>
        <end position="511"/>
    </location>
</feature>
<dbReference type="RefSeq" id="WP_113036882.1">
    <property type="nucleotide sequence ID" value="NZ_QMFB01000061.1"/>
</dbReference>
<dbReference type="InterPro" id="IPR050261">
    <property type="entry name" value="FrsA_esterase"/>
</dbReference>
<name>A0A329LJ88_9BACL</name>
<dbReference type="InterPro" id="IPR029058">
    <property type="entry name" value="AB_hydrolase_fold"/>
</dbReference>
<evidence type="ECO:0000313" key="3">
    <source>
        <dbReference type="EMBL" id="RAV08305.1"/>
    </source>
</evidence>
<dbReference type="SUPFAM" id="SSF53474">
    <property type="entry name" value="alpha/beta-Hydrolases"/>
    <property type="match status" value="1"/>
</dbReference>
<accession>A0A329LJ88</accession>
<gene>
    <name evidence="3" type="ORF">DQG23_41260</name>
</gene>
<dbReference type="Proteomes" id="UP000250369">
    <property type="component" value="Unassembled WGS sequence"/>
</dbReference>
<reference evidence="3 4" key="1">
    <citation type="journal article" date="2009" name="Int. J. Syst. Evol. Microbiol.">
        <title>Paenibacillus contaminans sp. nov., isolated from a contaminated laboratory plate.</title>
        <authorList>
            <person name="Chou J.H."/>
            <person name="Lee J.H."/>
            <person name="Lin M.C."/>
            <person name="Chang P.S."/>
            <person name="Arun A.B."/>
            <person name="Young C.C."/>
            <person name="Chen W.M."/>
        </authorList>
    </citation>
    <scope>NUCLEOTIDE SEQUENCE [LARGE SCALE GENOMIC DNA]</scope>
    <source>
        <strain evidence="3 4">CKOBP-6</strain>
    </source>
</reference>
<evidence type="ECO:0000313" key="4">
    <source>
        <dbReference type="Proteomes" id="UP000250369"/>
    </source>
</evidence>
<comment type="caution">
    <text evidence="3">The sequence shown here is derived from an EMBL/GenBank/DDBJ whole genome shotgun (WGS) entry which is preliminary data.</text>
</comment>
<proteinExistence type="predicted"/>
<feature type="region of interest" description="Disordered" evidence="1">
    <location>
        <begin position="462"/>
        <end position="515"/>
    </location>
</feature>
<dbReference type="PANTHER" id="PTHR22946">
    <property type="entry name" value="DIENELACTONE HYDROLASE DOMAIN-CONTAINING PROTEIN-RELATED"/>
    <property type="match status" value="1"/>
</dbReference>
<sequence length="730" mass="80226">MKRNYSKQEQLAMKRRENSYLDVYPEIERYHQNPLLSYLDRRNLQYVLERKTRVKTIDTPEKAQRYIDEVRAGFKECLGLVPGSPNVRAVVTGTVDKGAYLIDCVSIESDTGVLIPANFYYPKGKAERLPAVLMLCGHAPEGKASVTYVSFCVEAVLNGFCVLTFDPIGQGERKIADPENGRGWLDAVDAHCLADRRLSLLGEHAARYMMSDNIKALDYLLTRIEADAERIAVTGNSGGGNMSAYMGAFDERIKAVAPSCYITGFRPMLGKILAQDAEQCVPGIMEKGLDISDLITAAAPKPYMIGSALFDFFPIEGTRDSYIEARKMYALLGAEENLDIYVSLRGHGFWFDTRAKVLSFFCRHFGVDFAEDKAIDYEALPTESELFSNQNDAFERRRASYGILDYVRDQAAIRTSGAGLSSRHSDMPKRDKVLAALRISADELQAQIIASQAAEWPLAHVSAAAGPPGDEKPISQAAGLTGRAEGESLESQATAAGPSHAAGAPESSEGEPPFPQHLKAKLLTFQAEPGMPVYGTLLETGKSDNSAVLVHIGEWGEDSGKLLETGYAAILCVEPRGTGRGKPDPRSSFGMFDVETAIGYHVRMLGQTLQGMRVLDAIAAVRIMQAYPGIQNRPIAIYGKEEHALTALYTAVIEGIHEVRAKNMLGSFRYFLENDSEKWGPSIFLSDLFRHFDVEELVRTLPPGSVRIDGMVDHLKRQISGNDHEGRGSV</sequence>
<dbReference type="PANTHER" id="PTHR22946:SF8">
    <property type="entry name" value="ACETYL XYLAN ESTERASE DOMAIN-CONTAINING PROTEIN"/>
    <property type="match status" value="1"/>
</dbReference>
<dbReference type="Gene3D" id="3.40.50.1820">
    <property type="entry name" value="alpha/beta hydrolase"/>
    <property type="match status" value="2"/>
</dbReference>
<organism evidence="3 4">
    <name type="scientific">Paenibacillus contaminans</name>
    <dbReference type="NCBI Taxonomy" id="450362"/>
    <lineage>
        <taxon>Bacteria</taxon>
        <taxon>Bacillati</taxon>
        <taxon>Bacillota</taxon>
        <taxon>Bacilli</taxon>
        <taxon>Bacillales</taxon>
        <taxon>Paenibacillaceae</taxon>
        <taxon>Paenibacillus</taxon>
    </lineage>
</organism>